<name>A0A1Y2EC10_9PEZI</name>
<dbReference type="InParanoid" id="A0A1Y2EC10"/>
<dbReference type="Proteomes" id="UP000193689">
    <property type="component" value="Unassembled WGS sequence"/>
</dbReference>
<evidence type="ECO:0000313" key="2">
    <source>
        <dbReference type="Proteomes" id="UP000193689"/>
    </source>
</evidence>
<dbReference type="GeneID" id="63775926"/>
<proteinExistence type="predicted"/>
<protein>
    <submittedName>
        <fullName evidence="1">Uncharacterized protein</fullName>
    </submittedName>
</protein>
<dbReference type="EMBL" id="MCFJ01000003">
    <property type="protein sequence ID" value="ORY69101.1"/>
    <property type="molecule type" value="Genomic_DNA"/>
</dbReference>
<comment type="caution">
    <text evidence="1">The sequence shown here is derived from an EMBL/GenBank/DDBJ whole genome shotgun (WGS) entry which is preliminary data.</text>
</comment>
<dbReference type="AlphaFoldDB" id="A0A1Y2EC10"/>
<keyword evidence="2" id="KW-1185">Reference proteome</keyword>
<gene>
    <name evidence="1" type="ORF">BCR38DRAFT_425299</name>
</gene>
<dbReference type="RefSeq" id="XP_040719388.1">
    <property type="nucleotide sequence ID" value="XM_040859714.1"/>
</dbReference>
<organism evidence="1 2">
    <name type="scientific">Pseudomassariella vexata</name>
    <dbReference type="NCBI Taxonomy" id="1141098"/>
    <lineage>
        <taxon>Eukaryota</taxon>
        <taxon>Fungi</taxon>
        <taxon>Dikarya</taxon>
        <taxon>Ascomycota</taxon>
        <taxon>Pezizomycotina</taxon>
        <taxon>Sordariomycetes</taxon>
        <taxon>Xylariomycetidae</taxon>
        <taxon>Amphisphaeriales</taxon>
        <taxon>Pseudomassariaceae</taxon>
        <taxon>Pseudomassariella</taxon>
    </lineage>
</organism>
<evidence type="ECO:0000313" key="1">
    <source>
        <dbReference type="EMBL" id="ORY69101.1"/>
    </source>
</evidence>
<feature type="non-terminal residue" evidence="1">
    <location>
        <position position="260"/>
    </location>
</feature>
<accession>A0A1Y2EC10</accession>
<reference evidence="1 2" key="1">
    <citation type="submission" date="2016-07" db="EMBL/GenBank/DDBJ databases">
        <title>Pervasive Adenine N6-methylation of Active Genes in Fungi.</title>
        <authorList>
            <consortium name="DOE Joint Genome Institute"/>
            <person name="Mondo S.J."/>
            <person name="Dannebaum R.O."/>
            <person name="Kuo R.C."/>
            <person name="Labutti K."/>
            <person name="Haridas S."/>
            <person name="Kuo A."/>
            <person name="Salamov A."/>
            <person name="Ahrendt S.R."/>
            <person name="Lipzen A."/>
            <person name="Sullivan W."/>
            <person name="Andreopoulos W.B."/>
            <person name="Clum A."/>
            <person name="Lindquist E."/>
            <person name="Daum C."/>
            <person name="Ramamoorthy G.K."/>
            <person name="Gryganskyi A."/>
            <person name="Culley D."/>
            <person name="Magnuson J.K."/>
            <person name="James T.Y."/>
            <person name="O'Malley M.A."/>
            <person name="Stajich J.E."/>
            <person name="Spatafora J.W."/>
            <person name="Visel A."/>
            <person name="Grigoriev I.V."/>
        </authorList>
    </citation>
    <scope>NUCLEOTIDE SEQUENCE [LARGE SCALE GENOMIC DNA]</scope>
    <source>
        <strain evidence="1 2">CBS 129021</strain>
    </source>
</reference>
<sequence length="260" mass="29985">MAYYVDHPGQEPASISLNEAGLLRPRPRPRQPQWLTEFAYHPDSYIRPDYVKPDPSMLPNPRLNSGEQLSEQKPCARMAEYTELLSKRAWRMTKEKACELFDLLSADEKRNLGYGLYQNPLERRNWPAELKRCKCCQHNDFHGVENEVYCYHCHANGRLHCRECMQYIRPDRGDRGASSDASSSIGFASSSSYHKDGLSSDAIRACIPFRSSTDVKFERGVSPSSTAQKQQQDHAPWAEEIWLLVWITIWMLCCCWTGFL</sequence>